<sequence length="304" mass="34624">METSNSHATSLGAKLIPTPRTVCQSVARDLRTFRTARDLVSYLSDAMEAHQKAYEVLGTLHGDVSPENILIMVETRGILMDWDCSRSMCMPQPGARARIHRIRAWQFMSANLTMNPETASHGLLDDRESALHVLMYMAIRYLHHDKVKYLRRHLAMFDDCYVLGDGSLCGSQSKESTIMTGGLHIKFEIPAIKKLIDRLCEHFAGLYRFRQEIPSSVDPCARNLVVIIPPPDLADALEYHTRRFHQRCLQSIRKADWFYSLLREYIPQIPDRAAHETDWVDNTTVLLQRKARAAKQAMGGTKAT</sequence>
<dbReference type="PANTHER" id="PTHR38248:SF2">
    <property type="entry name" value="FUNK1 11"/>
    <property type="match status" value="1"/>
</dbReference>
<evidence type="ECO:0000313" key="3">
    <source>
        <dbReference type="Proteomes" id="UP000807025"/>
    </source>
</evidence>
<evidence type="ECO:0000259" key="1">
    <source>
        <dbReference type="Pfam" id="PF17667"/>
    </source>
</evidence>
<gene>
    <name evidence="2" type="ORF">BDN71DRAFT_1512378</name>
</gene>
<proteinExistence type="predicted"/>
<reference evidence="2" key="1">
    <citation type="submission" date="2020-11" db="EMBL/GenBank/DDBJ databases">
        <authorList>
            <consortium name="DOE Joint Genome Institute"/>
            <person name="Ahrendt S."/>
            <person name="Riley R."/>
            <person name="Andreopoulos W."/>
            <person name="Labutti K."/>
            <person name="Pangilinan J."/>
            <person name="Ruiz-Duenas F.J."/>
            <person name="Barrasa J.M."/>
            <person name="Sanchez-Garcia M."/>
            <person name="Camarero S."/>
            <person name="Miyauchi S."/>
            <person name="Serrano A."/>
            <person name="Linde D."/>
            <person name="Babiker R."/>
            <person name="Drula E."/>
            <person name="Ayuso-Fernandez I."/>
            <person name="Pacheco R."/>
            <person name="Padilla G."/>
            <person name="Ferreira P."/>
            <person name="Barriuso J."/>
            <person name="Kellner H."/>
            <person name="Castanera R."/>
            <person name="Alfaro M."/>
            <person name="Ramirez L."/>
            <person name="Pisabarro A.G."/>
            <person name="Kuo A."/>
            <person name="Tritt A."/>
            <person name="Lipzen A."/>
            <person name="He G."/>
            <person name="Yan M."/>
            <person name="Ng V."/>
            <person name="Cullen D."/>
            <person name="Martin F."/>
            <person name="Rosso M.-N."/>
            <person name="Henrissat B."/>
            <person name="Hibbett D."/>
            <person name="Martinez A.T."/>
            <person name="Grigoriev I.V."/>
        </authorList>
    </citation>
    <scope>NUCLEOTIDE SEQUENCE</scope>
    <source>
        <strain evidence="2">ATCC 90797</strain>
    </source>
</reference>
<dbReference type="InterPro" id="IPR040976">
    <property type="entry name" value="Pkinase_fungal"/>
</dbReference>
<dbReference type="Proteomes" id="UP000807025">
    <property type="component" value="Unassembled WGS sequence"/>
</dbReference>
<dbReference type="InterPro" id="IPR011009">
    <property type="entry name" value="Kinase-like_dom_sf"/>
</dbReference>
<dbReference type="Pfam" id="PF17667">
    <property type="entry name" value="Pkinase_fungal"/>
    <property type="match status" value="1"/>
</dbReference>
<name>A0A9P6DB31_PLEER</name>
<accession>A0A9P6DB31</accession>
<dbReference type="OrthoDB" id="5592585at2759"/>
<evidence type="ECO:0000313" key="2">
    <source>
        <dbReference type="EMBL" id="KAF9489175.1"/>
    </source>
</evidence>
<feature type="domain" description="Fungal-type protein kinase" evidence="1">
    <location>
        <begin position="20"/>
        <end position="137"/>
    </location>
</feature>
<dbReference type="PANTHER" id="PTHR38248">
    <property type="entry name" value="FUNK1 6"/>
    <property type="match status" value="1"/>
</dbReference>
<organism evidence="2 3">
    <name type="scientific">Pleurotus eryngii</name>
    <name type="common">Boletus of the steppes</name>
    <dbReference type="NCBI Taxonomy" id="5323"/>
    <lineage>
        <taxon>Eukaryota</taxon>
        <taxon>Fungi</taxon>
        <taxon>Dikarya</taxon>
        <taxon>Basidiomycota</taxon>
        <taxon>Agaricomycotina</taxon>
        <taxon>Agaricomycetes</taxon>
        <taxon>Agaricomycetidae</taxon>
        <taxon>Agaricales</taxon>
        <taxon>Pleurotineae</taxon>
        <taxon>Pleurotaceae</taxon>
        <taxon>Pleurotus</taxon>
    </lineage>
</organism>
<dbReference type="AlphaFoldDB" id="A0A9P6DB31"/>
<keyword evidence="3" id="KW-1185">Reference proteome</keyword>
<dbReference type="SUPFAM" id="SSF56112">
    <property type="entry name" value="Protein kinase-like (PK-like)"/>
    <property type="match status" value="1"/>
</dbReference>
<comment type="caution">
    <text evidence="2">The sequence shown here is derived from an EMBL/GenBank/DDBJ whole genome shotgun (WGS) entry which is preliminary data.</text>
</comment>
<dbReference type="EMBL" id="MU154680">
    <property type="protein sequence ID" value="KAF9489175.1"/>
    <property type="molecule type" value="Genomic_DNA"/>
</dbReference>
<protein>
    <recommendedName>
        <fullName evidence="1">Fungal-type protein kinase domain-containing protein</fullName>
    </recommendedName>
</protein>